<dbReference type="PROSITE" id="PS00211">
    <property type="entry name" value="ABC_TRANSPORTER_1"/>
    <property type="match status" value="1"/>
</dbReference>
<protein>
    <submittedName>
        <fullName evidence="10">Iron ABC transporter ATP-binding protein</fullName>
    </submittedName>
</protein>
<keyword evidence="5 7" id="KW-1133">Transmembrane helix</keyword>
<dbReference type="InterPro" id="IPR003439">
    <property type="entry name" value="ABC_transporter-like_ATP-bd"/>
</dbReference>
<dbReference type="GO" id="GO:0005524">
    <property type="term" value="F:ATP binding"/>
    <property type="evidence" value="ECO:0007669"/>
    <property type="project" value="UniProtKB-KW"/>
</dbReference>
<feature type="transmembrane region" description="Helical" evidence="7">
    <location>
        <begin position="134"/>
        <end position="155"/>
    </location>
</feature>
<dbReference type="InterPro" id="IPR036640">
    <property type="entry name" value="ABC1_TM_sf"/>
</dbReference>
<dbReference type="PANTHER" id="PTHR24221">
    <property type="entry name" value="ATP-BINDING CASSETTE SUB-FAMILY B"/>
    <property type="match status" value="1"/>
</dbReference>
<dbReference type="InterPro" id="IPR003593">
    <property type="entry name" value="AAA+_ATPase"/>
</dbReference>
<dbReference type="InterPro" id="IPR039421">
    <property type="entry name" value="Type_1_exporter"/>
</dbReference>
<evidence type="ECO:0000256" key="5">
    <source>
        <dbReference type="ARBA" id="ARBA00022989"/>
    </source>
</evidence>
<keyword evidence="4 10" id="KW-0067">ATP-binding</keyword>
<feature type="domain" description="ABC transmembrane type-1" evidence="9">
    <location>
        <begin position="19"/>
        <end position="306"/>
    </location>
</feature>
<feature type="transmembrane region" description="Helical" evidence="7">
    <location>
        <begin position="16"/>
        <end position="39"/>
    </location>
</feature>
<evidence type="ECO:0000313" key="10">
    <source>
        <dbReference type="EMBL" id="PJE63797.1"/>
    </source>
</evidence>
<dbReference type="SUPFAM" id="SSF52540">
    <property type="entry name" value="P-loop containing nucleoside triphosphate hydrolases"/>
    <property type="match status" value="1"/>
</dbReference>
<dbReference type="Proteomes" id="UP000231569">
    <property type="component" value="Unassembled WGS sequence"/>
</dbReference>
<dbReference type="PROSITE" id="PS50929">
    <property type="entry name" value="ABC_TM1F"/>
    <property type="match status" value="1"/>
</dbReference>
<dbReference type="Gene3D" id="3.40.50.300">
    <property type="entry name" value="P-loop containing nucleotide triphosphate hydrolases"/>
    <property type="match status" value="1"/>
</dbReference>
<proteinExistence type="predicted"/>
<dbReference type="Pfam" id="PF00664">
    <property type="entry name" value="ABC_membrane"/>
    <property type="match status" value="1"/>
</dbReference>
<dbReference type="Gene3D" id="1.20.1560.10">
    <property type="entry name" value="ABC transporter type 1, transmembrane domain"/>
    <property type="match status" value="1"/>
</dbReference>
<evidence type="ECO:0000256" key="1">
    <source>
        <dbReference type="ARBA" id="ARBA00004651"/>
    </source>
</evidence>
<keyword evidence="2 7" id="KW-0812">Transmembrane</keyword>
<feature type="domain" description="ABC transporter" evidence="8">
    <location>
        <begin position="342"/>
        <end position="576"/>
    </location>
</feature>
<organism evidence="10 11">
    <name type="scientific">Candidatus Roizmanbacteria bacterium CG10_big_fil_rev_8_21_14_0_10_45_7</name>
    <dbReference type="NCBI Taxonomy" id="1974854"/>
    <lineage>
        <taxon>Bacteria</taxon>
        <taxon>Candidatus Roizmaniibacteriota</taxon>
    </lineage>
</organism>
<keyword evidence="6 7" id="KW-0472">Membrane</keyword>
<evidence type="ECO:0000313" key="11">
    <source>
        <dbReference type="Proteomes" id="UP000231569"/>
    </source>
</evidence>
<keyword evidence="3" id="KW-0547">Nucleotide-binding</keyword>
<dbReference type="AlphaFoldDB" id="A0A2M8KV31"/>
<dbReference type="InterPro" id="IPR011527">
    <property type="entry name" value="ABC1_TM_dom"/>
</dbReference>
<dbReference type="EMBL" id="PFEE01000029">
    <property type="protein sequence ID" value="PJE63797.1"/>
    <property type="molecule type" value="Genomic_DNA"/>
</dbReference>
<dbReference type="InterPro" id="IPR017871">
    <property type="entry name" value="ABC_transporter-like_CS"/>
</dbReference>
<sequence length="591" mass="66832">MKNIARIVKISKPLHPLFLLIAVFILIQAILELVVPFMSKLIVDEIVAQTQGIGGPITTIAWLIAGMFGLSMLSIIFEAIVGRLGDHNAAQMRAFLTARFYRHVLSLPQSYFDSEISGKIVNQLNRGITTTHQFINTATNFILPTIVQTIFTIAFMMYYSVWIGLLSLSIFPIFIYLSYISTKQWGKYEEEKNKLEDYTRGRITEVLTNMKIVKSTTNEQAELHTVNNKLTEINTIYAKQSNTFYIWDFLRNGSLIIILSVVNIIVFYNAYRGLFTIGEMVLILQLINQLRRPLFAMSYILSEIQRAESGSKEFFEILEYQATEPLLTHTLQDVPQIKQPTITFDKVSFNYQDSESILRDISFTLPPQQTVALVGHSGAGKSTIVNMILRFYEPTSGTILLNDKPYQEYDHRTIRRNIALVMQDNELFSTTIRENVAYGRAGSGDTDIIRALKLANAYNFVKKLPKVLDAQIGERGVRLSGGQKQRIQIARAILADAPILILDEATSNLDSASEHAVQEGLINLMKNRLVIVIAHRFSTIQHADRILVIDEGTIVDEGTPVNLAKKPGIYSNLLKYQVEGNKQLLTQFDLH</sequence>
<dbReference type="GO" id="GO:0140359">
    <property type="term" value="F:ABC-type transporter activity"/>
    <property type="evidence" value="ECO:0007669"/>
    <property type="project" value="InterPro"/>
</dbReference>
<comment type="subcellular location">
    <subcellularLocation>
        <location evidence="1">Cell membrane</location>
        <topology evidence="1">Multi-pass membrane protein</topology>
    </subcellularLocation>
</comment>
<dbReference type="PROSITE" id="PS50893">
    <property type="entry name" value="ABC_TRANSPORTER_2"/>
    <property type="match status" value="1"/>
</dbReference>
<evidence type="ECO:0000256" key="4">
    <source>
        <dbReference type="ARBA" id="ARBA00022840"/>
    </source>
</evidence>
<name>A0A2M8KV31_9BACT</name>
<dbReference type="CDD" id="cd07346">
    <property type="entry name" value="ABC_6TM_exporters"/>
    <property type="match status" value="1"/>
</dbReference>
<dbReference type="InterPro" id="IPR027417">
    <property type="entry name" value="P-loop_NTPase"/>
</dbReference>
<accession>A0A2M8KV31</accession>
<gene>
    <name evidence="10" type="ORF">COU89_01325</name>
</gene>
<reference evidence="11" key="1">
    <citation type="submission" date="2017-09" db="EMBL/GenBank/DDBJ databases">
        <title>Depth-based differentiation of microbial function through sediment-hosted aquifers and enrichment of novel symbionts in the deep terrestrial subsurface.</title>
        <authorList>
            <person name="Probst A.J."/>
            <person name="Ladd B."/>
            <person name="Jarett J.K."/>
            <person name="Geller-Mcgrath D.E."/>
            <person name="Sieber C.M.K."/>
            <person name="Emerson J.B."/>
            <person name="Anantharaman K."/>
            <person name="Thomas B.C."/>
            <person name="Malmstrom R."/>
            <person name="Stieglmeier M."/>
            <person name="Klingl A."/>
            <person name="Woyke T."/>
            <person name="Ryan C.M."/>
            <person name="Banfield J.F."/>
        </authorList>
    </citation>
    <scope>NUCLEOTIDE SEQUENCE [LARGE SCALE GENOMIC DNA]</scope>
</reference>
<feature type="transmembrane region" description="Helical" evidence="7">
    <location>
        <begin position="161"/>
        <end position="179"/>
    </location>
</feature>
<dbReference type="Pfam" id="PF00005">
    <property type="entry name" value="ABC_tran"/>
    <property type="match status" value="1"/>
</dbReference>
<dbReference type="GO" id="GO:0005886">
    <property type="term" value="C:plasma membrane"/>
    <property type="evidence" value="ECO:0007669"/>
    <property type="project" value="UniProtKB-SubCell"/>
</dbReference>
<dbReference type="SUPFAM" id="SSF90123">
    <property type="entry name" value="ABC transporter transmembrane region"/>
    <property type="match status" value="1"/>
</dbReference>
<evidence type="ECO:0000259" key="8">
    <source>
        <dbReference type="PROSITE" id="PS50893"/>
    </source>
</evidence>
<dbReference type="PANTHER" id="PTHR24221:SF654">
    <property type="entry name" value="ATP-BINDING CASSETTE SUB-FAMILY B MEMBER 6"/>
    <property type="match status" value="1"/>
</dbReference>
<dbReference type="SMART" id="SM00382">
    <property type="entry name" value="AAA"/>
    <property type="match status" value="1"/>
</dbReference>
<feature type="transmembrane region" description="Helical" evidence="7">
    <location>
        <begin position="59"/>
        <end position="81"/>
    </location>
</feature>
<dbReference type="FunFam" id="3.40.50.300:FF:000218">
    <property type="entry name" value="Multidrug ABC transporter ATP-binding protein"/>
    <property type="match status" value="1"/>
</dbReference>
<dbReference type="GO" id="GO:0016887">
    <property type="term" value="F:ATP hydrolysis activity"/>
    <property type="evidence" value="ECO:0007669"/>
    <property type="project" value="InterPro"/>
</dbReference>
<evidence type="ECO:0000259" key="9">
    <source>
        <dbReference type="PROSITE" id="PS50929"/>
    </source>
</evidence>
<evidence type="ECO:0000256" key="2">
    <source>
        <dbReference type="ARBA" id="ARBA00022692"/>
    </source>
</evidence>
<evidence type="ECO:0000256" key="6">
    <source>
        <dbReference type="ARBA" id="ARBA00023136"/>
    </source>
</evidence>
<feature type="transmembrane region" description="Helical" evidence="7">
    <location>
        <begin position="249"/>
        <end position="268"/>
    </location>
</feature>
<evidence type="ECO:0000256" key="3">
    <source>
        <dbReference type="ARBA" id="ARBA00022741"/>
    </source>
</evidence>
<comment type="caution">
    <text evidence="10">The sequence shown here is derived from an EMBL/GenBank/DDBJ whole genome shotgun (WGS) entry which is preliminary data.</text>
</comment>
<evidence type="ECO:0000256" key="7">
    <source>
        <dbReference type="SAM" id="Phobius"/>
    </source>
</evidence>